<accession>A0A0E9VUB2</accession>
<proteinExistence type="predicted"/>
<evidence type="ECO:0000313" key="1">
    <source>
        <dbReference type="EMBL" id="JAH81734.1"/>
    </source>
</evidence>
<name>A0A0E9VUB2_ANGAN</name>
<dbReference type="AlphaFoldDB" id="A0A0E9VUB2"/>
<sequence length="28" mass="3223">MSNIFPQSMELINAMINQNSVKVDHTFL</sequence>
<organism evidence="1">
    <name type="scientific">Anguilla anguilla</name>
    <name type="common">European freshwater eel</name>
    <name type="synonym">Muraena anguilla</name>
    <dbReference type="NCBI Taxonomy" id="7936"/>
    <lineage>
        <taxon>Eukaryota</taxon>
        <taxon>Metazoa</taxon>
        <taxon>Chordata</taxon>
        <taxon>Craniata</taxon>
        <taxon>Vertebrata</taxon>
        <taxon>Euteleostomi</taxon>
        <taxon>Actinopterygii</taxon>
        <taxon>Neopterygii</taxon>
        <taxon>Teleostei</taxon>
        <taxon>Anguilliformes</taxon>
        <taxon>Anguillidae</taxon>
        <taxon>Anguilla</taxon>
    </lineage>
</organism>
<dbReference type="EMBL" id="GBXM01026843">
    <property type="protein sequence ID" value="JAH81734.1"/>
    <property type="molecule type" value="Transcribed_RNA"/>
</dbReference>
<protein>
    <submittedName>
        <fullName evidence="1">Uncharacterized protein</fullName>
    </submittedName>
</protein>
<reference evidence="1" key="2">
    <citation type="journal article" date="2015" name="Fish Shellfish Immunol.">
        <title>Early steps in the European eel (Anguilla anguilla)-Vibrio vulnificus interaction in the gills: Role of the RtxA13 toxin.</title>
        <authorList>
            <person name="Callol A."/>
            <person name="Pajuelo D."/>
            <person name="Ebbesson L."/>
            <person name="Teles M."/>
            <person name="MacKenzie S."/>
            <person name="Amaro C."/>
        </authorList>
    </citation>
    <scope>NUCLEOTIDE SEQUENCE</scope>
</reference>
<reference evidence="1" key="1">
    <citation type="submission" date="2014-11" db="EMBL/GenBank/DDBJ databases">
        <authorList>
            <person name="Amaro Gonzalez C."/>
        </authorList>
    </citation>
    <scope>NUCLEOTIDE SEQUENCE</scope>
</reference>